<dbReference type="InterPro" id="IPR002048">
    <property type="entry name" value="EF_hand_dom"/>
</dbReference>
<dbReference type="SUPFAM" id="SSF47473">
    <property type="entry name" value="EF-hand"/>
    <property type="match status" value="1"/>
</dbReference>
<keyword evidence="6" id="KW-0677">Repeat</keyword>
<keyword evidence="4" id="KW-0479">Metal-binding</keyword>
<evidence type="ECO:0000256" key="12">
    <source>
        <dbReference type="ARBA" id="ARBA00023277"/>
    </source>
</evidence>
<sequence length="633" mass="70383">MSGSSMAKSESRTSLLKAAGSRRAAGAQPQPRGSRTRDGRGQGGQAGREQSEEPLPGEPSARRPLCHPGAREDGARGAGKLSHGRGESQLEPAEGGPRRGSGKEPVRTSRHHHHLPPHGSHGHPQDQHQLSDRDGEEAEEDFFFSHRQRSSRESLKLSEGASPLSKSSSKYSTKSSGSDRSVEADPLFHQLHPMLSSVFGQIRHEEKTCYKAVQTSEEGPSACEYQGPLMVLAQNCAVMHNLLGPACIFLRKGFAENRQPVQLREAFKEFDKDKDGFINCRDLGNCMRTMGYMPTEMELIELSQQINMNLGGHVDFEDFVELMGPKLLAETADMIGVKELRDAFREFDTNGDGEISTSELREAMKKLLGQQVGHRDIEEIIRDVDLNGDGRVDFEGGDAHVDVNGIHFRKDPLEGRVGRASDYGMKLPILRSNAEDQILYQTERYNEETFGYEVPIKEEGDYVLVLKFAEVYFAQSQQKVFDVRLNGHVVVKDLDIFDRVGHSTAHDEIIPMSIKKGKLSVQGEVSTFTGKLHIEFVKGYYDNPKICALYILQGTVEDVPKLQPHPGLEKKEEDDDEDEYDDGSSVKKQANKNRVQSGPRTPNPYASDNSSLMFPILVAFGVFIPTLFCLCRL</sequence>
<dbReference type="FunFam" id="1.10.238.10:FF:000037">
    <property type="entry name" value="calcium-binding protein 1 isoform X2"/>
    <property type="match status" value="1"/>
</dbReference>
<organism evidence="16 17">
    <name type="scientific">Grus japonensis</name>
    <name type="common">Japanese crane</name>
    <name type="synonym">Red-crowned crane</name>
    <dbReference type="NCBI Taxonomy" id="30415"/>
    <lineage>
        <taxon>Eukaryota</taxon>
        <taxon>Metazoa</taxon>
        <taxon>Chordata</taxon>
        <taxon>Craniata</taxon>
        <taxon>Vertebrata</taxon>
        <taxon>Euteleostomi</taxon>
        <taxon>Archelosauria</taxon>
        <taxon>Archosauria</taxon>
        <taxon>Dinosauria</taxon>
        <taxon>Saurischia</taxon>
        <taxon>Theropoda</taxon>
        <taxon>Coelurosauria</taxon>
        <taxon>Aves</taxon>
        <taxon>Neognathae</taxon>
        <taxon>Neoaves</taxon>
        <taxon>Gruiformes</taxon>
        <taxon>Gruidae</taxon>
        <taxon>Grus</taxon>
    </lineage>
</organism>
<keyword evidence="10 14" id="KW-0472">Membrane</keyword>
<dbReference type="GO" id="GO:0005789">
    <property type="term" value="C:endoplasmic reticulum membrane"/>
    <property type="evidence" value="ECO:0007669"/>
    <property type="project" value="UniProtKB-SubCell"/>
</dbReference>
<feature type="domain" description="EF-hand" evidence="15">
    <location>
        <begin position="335"/>
        <end position="370"/>
    </location>
</feature>
<dbReference type="PANTHER" id="PTHR45917">
    <property type="entry name" value="CALCIUM-BINDING PROTEIN 1-RELATED"/>
    <property type="match status" value="1"/>
</dbReference>
<evidence type="ECO:0000256" key="6">
    <source>
        <dbReference type="ARBA" id="ARBA00022737"/>
    </source>
</evidence>
<dbReference type="PROSITE" id="PS50222">
    <property type="entry name" value="EF_HAND_2"/>
    <property type="match status" value="2"/>
</dbReference>
<evidence type="ECO:0000256" key="8">
    <source>
        <dbReference type="ARBA" id="ARBA00022837"/>
    </source>
</evidence>
<evidence type="ECO:0000313" key="16">
    <source>
        <dbReference type="EMBL" id="GAB0196838.1"/>
    </source>
</evidence>
<comment type="subcellular location">
    <subcellularLocation>
        <location evidence="1">Endoplasmic reticulum membrane</location>
        <topology evidence="1">Single-pass type I membrane protein</topology>
    </subcellularLocation>
</comment>
<dbReference type="Pfam" id="PF13499">
    <property type="entry name" value="EF-hand_7"/>
    <property type="match status" value="2"/>
</dbReference>
<dbReference type="Gene3D" id="1.10.238.10">
    <property type="entry name" value="EF-hand"/>
    <property type="match status" value="2"/>
</dbReference>
<accession>A0ABC9XGM1</accession>
<feature type="region of interest" description="Disordered" evidence="13">
    <location>
        <begin position="561"/>
        <end position="606"/>
    </location>
</feature>
<dbReference type="SMART" id="SM00054">
    <property type="entry name" value="EFh"/>
    <property type="match status" value="3"/>
</dbReference>
<keyword evidence="3 14" id="KW-0812">Transmembrane</keyword>
<keyword evidence="11" id="KW-0325">Glycoprotein</keyword>
<evidence type="ECO:0000256" key="7">
    <source>
        <dbReference type="ARBA" id="ARBA00022824"/>
    </source>
</evidence>
<dbReference type="CDD" id="cd00051">
    <property type="entry name" value="EFh"/>
    <property type="match status" value="1"/>
</dbReference>
<keyword evidence="12" id="KW-0119">Carbohydrate metabolism</keyword>
<name>A0ABC9XGM1_GRUJA</name>
<dbReference type="Proteomes" id="UP001623348">
    <property type="component" value="Unassembled WGS sequence"/>
</dbReference>
<feature type="compositionally biased region" description="Basic and acidic residues" evidence="13">
    <location>
        <begin position="123"/>
        <end position="133"/>
    </location>
</feature>
<evidence type="ECO:0000256" key="14">
    <source>
        <dbReference type="SAM" id="Phobius"/>
    </source>
</evidence>
<evidence type="ECO:0000256" key="5">
    <source>
        <dbReference type="ARBA" id="ARBA00022729"/>
    </source>
</evidence>
<proteinExistence type="inferred from homology"/>
<evidence type="ECO:0000256" key="1">
    <source>
        <dbReference type="ARBA" id="ARBA00004115"/>
    </source>
</evidence>
<dbReference type="InterPro" id="IPR018247">
    <property type="entry name" value="EF_Hand_1_Ca_BS"/>
</dbReference>
<feature type="transmembrane region" description="Helical" evidence="14">
    <location>
        <begin position="612"/>
        <end position="631"/>
    </location>
</feature>
<evidence type="ECO:0000256" key="13">
    <source>
        <dbReference type="SAM" id="MobiDB-lite"/>
    </source>
</evidence>
<feature type="region of interest" description="Disordered" evidence="13">
    <location>
        <begin position="1"/>
        <end position="181"/>
    </location>
</feature>
<feature type="compositionally biased region" description="Polar residues" evidence="13">
    <location>
        <begin position="1"/>
        <end position="14"/>
    </location>
</feature>
<dbReference type="AlphaFoldDB" id="A0ABC9XGM1"/>
<keyword evidence="17" id="KW-1185">Reference proteome</keyword>
<comment type="similarity">
    <text evidence="2">Belongs to the malectin family.</text>
</comment>
<evidence type="ECO:0000256" key="3">
    <source>
        <dbReference type="ARBA" id="ARBA00022692"/>
    </source>
</evidence>
<comment type="caution">
    <text evidence="16">The sequence shown here is derived from an EMBL/GenBank/DDBJ whole genome shotgun (WGS) entry which is preliminary data.</text>
</comment>
<protein>
    <submittedName>
        <fullName evidence="16">Calcium-binding protein 1</fullName>
    </submittedName>
</protein>
<dbReference type="InterPro" id="IPR021720">
    <property type="entry name" value="Malectin_dom"/>
</dbReference>
<feature type="compositionally biased region" description="Low complexity" evidence="13">
    <location>
        <begin position="158"/>
        <end position="179"/>
    </location>
</feature>
<keyword evidence="8" id="KW-0106">Calcium</keyword>
<evidence type="ECO:0000256" key="2">
    <source>
        <dbReference type="ARBA" id="ARBA00009141"/>
    </source>
</evidence>
<gene>
    <name evidence="16" type="ORF">GRJ2_002149100</name>
</gene>
<keyword evidence="5" id="KW-0732">Signal</keyword>
<keyword evidence="9 14" id="KW-1133">Transmembrane helix</keyword>
<evidence type="ECO:0000313" key="17">
    <source>
        <dbReference type="Proteomes" id="UP001623348"/>
    </source>
</evidence>
<evidence type="ECO:0000256" key="4">
    <source>
        <dbReference type="ARBA" id="ARBA00022723"/>
    </source>
</evidence>
<dbReference type="Gene3D" id="2.60.120.430">
    <property type="entry name" value="Galactose-binding lectin"/>
    <property type="match status" value="1"/>
</dbReference>
<feature type="compositionally biased region" description="Acidic residues" evidence="13">
    <location>
        <begin position="572"/>
        <end position="582"/>
    </location>
</feature>
<dbReference type="InterPro" id="IPR043582">
    <property type="entry name" value="CaBP1/2/4/5"/>
</dbReference>
<keyword evidence="7" id="KW-0256">Endoplasmic reticulum</keyword>
<evidence type="ECO:0000259" key="15">
    <source>
        <dbReference type="PROSITE" id="PS50222"/>
    </source>
</evidence>
<reference evidence="16 17" key="1">
    <citation type="submission" date="2024-06" db="EMBL/GenBank/DDBJ databases">
        <title>The draft genome of Grus japonensis, version 3.</title>
        <authorList>
            <person name="Nabeshima K."/>
            <person name="Suzuki S."/>
            <person name="Onuma M."/>
        </authorList>
    </citation>
    <scope>NUCLEOTIDE SEQUENCE [LARGE SCALE GENOMIC DNA]</scope>
    <source>
        <strain evidence="16 17">451A</strain>
    </source>
</reference>
<feature type="domain" description="EF-hand" evidence="15">
    <location>
        <begin position="258"/>
        <end position="293"/>
    </location>
</feature>
<dbReference type="PANTHER" id="PTHR45917:SF1">
    <property type="entry name" value="CALCIUM-BINDING PROTEIN 1"/>
    <property type="match status" value="1"/>
</dbReference>
<feature type="compositionally biased region" description="Polar residues" evidence="13">
    <location>
        <begin position="586"/>
        <end position="606"/>
    </location>
</feature>
<dbReference type="GO" id="GO:0046872">
    <property type="term" value="F:metal ion binding"/>
    <property type="evidence" value="ECO:0007669"/>
    <property type="project" value="UniProtKB-KW"/>
</dbReference>
<dbReference type="InterPro" id="IPR011992">
    <property type="entry name" value="EF-hand-dom_pair"/>
</dbReference>
<dbReference type="FunFam" id="2.60.120.430:FF:000006">
    <property type="entry name" value="Malectin"/>
    <property type="match status" value="1"/>
</dbReference>
<dbReference type="EMBL" id="BAAFJT010000016">
    <property type="protein sequence ID" value="GAB0196838.1"/>
    <property type="molecule type" value="Genomic_DNA"/>
</dbReference>
<evidence type="ECO:0000256" key="11">
    <source>
        <dbReference type="ARBA" id="ARBA00023180"/>
    </source>
</evidence>
<dbReference type="Pfam" id="PF11721">
    <property type="entry name" value="Malectin"/>
    <property type="match status" value="1"/>
</dbReference>
<dbReference type="PROSITE" id="PS00018">
    <property type="entry name" value="EF_HAND_1"/>
    <property type="match status" value="2"/>
</dbReference>
<dbReference type="FunFam" id="1.10.238.10:FF:000069">
    <property type="entry name" value="calcium-binding protein 1 isoform X1"/>
    <property type="match status" value="1"/>
</dbReference>
<evidence type="ECO:0000256" key="9">
    <source>
        <dbReference type="ARBA" id="ARBA00022989"/>
    </source>
</evidence>
<evidence type="ECO:0000256" key="10">
    <source>
        <dbReference type="ARBA" id="ARBA00023136"/>
    </source>
</evidence>